<protein>
    <submittedName>
        <fullName evidence="2">VOC family protein</fullName>
    </submittedName>
</protein>
<dbReference type="SUPFAM" id="SSF54593">
    <property type="entry name" value="Glyoxalase/Bleomycin resistance protein/Dihydroxybiphenyl dioxygenase"/>
    <property type="match status" value="1"/>
</dbReference>
<organism evidence="2 3">
    <name type="scientific">Chelativorans salis</name>
    <dbReference type="NCBI Taxonomy" id="2978478"/>
    <lineage>
        <taxon>Bacteria</taxon>
        <taxon>Pseudomonadati</taxon>
        <taxon>Pseudomonadota</taxon>
        <taxon>Alphaproteobacteria</taxon>
        <taxon>Hyphomicrobiales</taxon>
        <taxon>Phyllobacteriaceae</taxon>
        <taxon>Chelativorans</taxon>
    </lineage>
</organism>
<dbReference type="EMBL" id="JAOCZP010000004">
    <property type="protein sequence ID" value="MCT7376166.1"/>
    <property type="molecule type" value="Genomic_DNA"/>
</dbReference>
<dbReference type="PANTHER" id="PTHR36437:SF2">
    <property type="entry name" value="GLYOXALASE_BLEOMYCIN RESISTANCE PROTEIN_DIOXYGENASE"/>
    <property type="match status" value="1"/>
</dbReference>
<evidence type="ECO:0000313" key="2">
    <source>
        <dbReference type="EMBL" id="MCT7376166.1"/>
    </source>
</evidence>
<proteinExistence type="predicted"/>
<dbReference type="Pfam" id="PF00903">
    <property type="entry name" value="Glyoxalase"/>
    <property type="match status" value="1"/>
</dbReference>
<dbReference type="RefSeq" id="WP_260903820.1">
    <property type="nucleotide sequence ID" value="NZ_JAOCZP010000004.1"/>
</dbReference>
<sequence>MIRCNLSSVLVHDQQKAEDFYVGKLGFVKKQDFPAGGARWLTVIAADGSGVELLLEPSGYEFSRAYQKTLYDKGIPFTSLGCDDVQAEYERLTKLGVQFRGEPQKHADFPITAVFEDGCGNLIMLHEA</sequence>
<dbReference type="PANTHER" id="PTHR36437">
    <property type="entry name" value="GLYOXALASE/BLEOMYCIN RESISTANCE PROTEIN/DIOXYGENASE"/>
    <property type="match status" value="1"/>
</dbReference>
<keyword evidence="3" id="KW-1185">Reference proteome</keyword>
<gene>
    <name evidence="2" type="ORF">N5A92_14100</name>
</gene>
<name>A0ABT2LNM7_9HYPH</name>
<accession>A0ABT2LNM7</accession>
<dbReference type="Gene3D" id="3.10.180.10">
    <property type="entry name" value="2,3-Dihydroxybiphenyl 1,2-Dioxygenase, domain 1"/>
    <property type="match status" value="1"/>
</dbReference>
<comment type="caution">
    <text evidence="2">The sequence shown here is derived from an EMBL/GenBank/DDBJ whole genome shotgun (WGS) entry which is preliminary data.</text>
</comment>
<feature type="domain" description="VOC" evidence="1">
    <location>
        <begin position="3"/>
        <end position="128"/>
    </location>
</feature>
<dbReference type="InterPro" id="IPR029068">
    <property type="entry name" value="Glyas_Bleomycin-R_OHBP_Dase"/>
</dbReference>
<evidence type="ECO:0000259" key="1">
    <source>
        <dbReference type="PROSITE" id="PS51819"/>
    </source>
</evidence>
<dbReference type="InterPro" id="IPR004360">
    <property type="entry name" value="Glyas_Fos-R_dOase_dom"/>
</dbReference>
<reference evidence="2 3" key="1">
    <citation type="submission" date="2022-09" db="EMBL/GenBank/DDBJ databases">
        <title>Chelativorans salina sp. nov., a novel slightly halophilic bacterium isolated from a saline lake sediment enrichment.</title>
        <authorList>
            <person name="Gao L."/>
            <person name="Fang B.-Z."/>
            <person name="Li W.-J."/>
        </authorList>
    </citation>
    <scope>NUCLEOTIDE SEQUENCE [LARGE SCALE GENOMIC DNA]</scope>
    <source>
        <strain evidence="2 3">EGI FJ00035</strain>
    </source>
</reference>
<dbReference type="PROSITE" id="PS51819">
    <property type="entry name" value="VOC"/>
    <property type="match status" value="1"/>
</dbReference>
<dbReference type="Proteomes" id="UP001320831">
    <property type="component" value="Unassembled WGS sequence"/>
</dbReference>
<evidence type="ECO:0000313" key="3">
    <source>
        <dbReference type="Proteomes" id="UP001320831"/>
    </source>
</evidence>
<dbReference type="InterPro" id="IPR037523">
    <property type="entry name" value="VOC_core"/>
</dbReference>